<dbReference type="Gene3D" id="3.40.50.280">
    <property type="entry name" value="Cobalamin-binding domain"/>
    <property type="match status" value="1"/>
</dbReference>
<comment type="caution">
    <text evidence="2">The sequence shown here is derived from an EMBL/GenBank/DDBJ whole genome shotgun (WGS) entry which is preliminary data.</text>
</comment>
<dbReference type="GO" id="GO:0046872">
    <property type="term" value="F:metal ion binding"/>
    <property type="evidence" value="ECO:0007669"/>
    <property type="project" value="InterPro"/>
</dbReference>
<dbReference type="InterPro" id="IPR006158">
    <property type="entry name" value="Cobalamin-bd"/>
</dbReference>
<dbReference type="Gene3D" id="1.10.1240.10">
    <property type="entry name" value="Methionine synthase domain"/>
    <property type="match status" value="1"/>
</dbReference>
<feature type="domain" description="B12-binding" evidence="1">
    <location>
        <begin position="161"/>
        <end position="294"/>
    </location>
</feature>
<dbReference type="InterPro" id="IPR036594">
    <property type="entry name" value="Meth_synthase_dom"/>
</dbReference>
<sequence length="305" mass="34359">MVFIRVKKVKGLDYYYLVKSQWDSKRKISMQHTIKYLGKAADVTIDSIPLEYKNNPRILSLLASVTQEHEKKVVVTAELKKKVFDALKNGDIEKIVNVAGKYKEQAGLTEFYDEILKPVLYDVGYLWQENKLDIGMEHVCSNMANKTIHKITSSIKPNDKMKSIIICTPDGELHNIACNIIESVLFEKGFQINNISPSIPTDSMINYIDGTRPCMVLISVTLQDNIGSAIRLVKKISTMFSIPILVGGLAINYCSDMERKNIESISPNVRIIVNSPLNVIVKTIKGIAKGNDTRNIKNFEHELVV</sequence>
<dbReference type="AlphaFoldDB" id="A0A557SXW1"/>
<dbReference type="OrthoDB" id="9770at2157"/>
<dbReference type="Pfam" id="PF02607">
    <property type="entry name" value="B12-binding_2"/>
    <property type="match status" value="1"/>
</dbReference>
<dbReference type="Pfam" id="PF02310">
    <property type="entry name" value="B12-binding"/>
    <property type="match status" value="1"/>
</dbReference>
<dbReference type="InterPro" id="IPR036724">
    <property type="entry name" value="Cobalamin-bd_sf"/>
</dbReference>
<organism evidence="2 3">
    <name type="scientific">Candidatus Nitrosocosmicus arcticus</name>
    <dbReference type="NCBI Taxonomy" id="2035267"/>
    <lineage>
        <taxon>Archaea</taxon>
        <taxon>Nitrososphaerota</taxon>
        <taxon>Nitrososphaeria</taxon>
        <taxon>Nitrososphaerales</taxon>
        <taxon>Nitrososphaeraceae</taxon>
        <taxon>Candidatus Nitrosocosmicus</taxon>
    </lineage>
</organism>
<keyword evidence="3" id="KW-1185">Reference proteome</keyword>
<dbReference type="GO" id="GO:0031419">
    <property type="term" value="F:cobalamin binding"/>
    <property type="evidence" value="ECO:0007669"/>
    <property type="project" value="InterPro"/>
</dbReference>
<dbReference type="Proteomes" id="UP000315289">
    <property type="component" value="Unassembled WGS sequence"/>
</dbReference>
<dbReference type="RefSeq" id="WP_144728892.1">
    <property type="nucleotide sequence ID" value="NZ_ML675579.1"/>
</dbReference>
<accession>A0A557SXW1</accession>
<evidence type="ECO:0000313" key="3">
    <source>
        <dbReference type="Proteomes" id="UP000315289"/>
    </source>
</evidence>
<proteinExistence type="predicted"/>
<dbReference type="SUPFAM" id="SSF52242">
    <property type="entry name" value="Cobalamin (vitamin B12)-binding domain"/>
    <property type="match status" value="1"/>
</dbReference>
<evidence type="ECO:0000259" key="1">
    <source>
        <dbReference type="PROSITE" id="PS51332"/>
    </source>
</evidence>
<evidence type="ECO:0000313" key="2">
    <source>
        <dbReference type="EMBL" id="TVP41432.1"/>
    </source>
</evidence>
<gene>
    <name evidence="2" type="ORF">NARC_30146</name>
</gene>
<protein>
    <submittedName>
        <fullName evidence="2">Response regulator receiver protein</fullName>
    </submittedName>
</protein>
<dbReference type="InterPro" id="IPR003759">
    <property type="entry name" value="Cbl-bd_cap"/>
</dbReference>
<reference evidence="2 3" key="1">
    <citation type="journal article" date="2019" name="Front. Microbiol.">
        <title>Ammonia Oxidation by the Arctic Terrestrial Thaumarchaeote Candidatus Nitrosocosmicus arcticus Is Stimulated by Increasing Temperatures.</title>
        <authorList>
            <person name="Alves R.J.E."/>
            <person name="Kerou M."/>
            <person name="Zappe A."/>
            <person name="Bittner R."/>
            <person name="Abby S.S."/>
            <person name="Schmidt H.A."/>
            <person name="Pfeifer K."/>
            <person name="Schleper C."/>
        </authorList>
    </citation>
    <scope>NUCLEOTIDE SEQUENCE [LARGE SCALE GENOMIC DNA]</scope>
    <source>
        <strain evidence="2 3">Kfb</strain>
    </source>
</reference>
<dbReference type="EMBL" id="VOAH01000003">
    <property type="protein sequence ID" value="TVP41432.1"/>
    <property type="molecule type" value="Genomic_DNA"/>
</dbReference>
<name>A0A557SXW1_9ARCH</name>
<dbReference type="PROSITE" id="PS51332">
    <property type="entry name" value="B12_BINDING"/>
    <property type="match status" value="1"/>
</dbReference>